<feature type="compositionally biased region" description="Pro residues" evidence="2">
    <location>
        <begin position="834"/>
        <end position="874"/>
    </location>
</feature>
<dbReference type="Pfam" id="PF00076">
    <property type="entry name" value="RRM_1"/>
    <property type="match status" value="1"/>
</dbReference>
<dbReference type="Pfam" id="PF07744">
    <property type="entry name" value="SPOC"/>
    <property type="match status" value="1"/>
</dbReference>
<dbReference type="Proteomes" id="UP001443914">
    <property type="component" value="Unassembled WGS sequence"/>
</dbReference>
<dbReference type="InterPro" id="IPR052586">
    <property type="entry name" value="ASCC2"/>
</dbReference>
<dbReference type="GO" id="GO:0003723">
    <property type="term" value="F:RNA binding"/>
    <property type="evidence" value="ECO:0007669"/>
    <property type="project" value="UniProtKB-UniRule"/>
</dbReference>
<evidence type="ECO:0000256" key="1">
    <source>
        <dbReference type="PROSITE-ProRule" id="PRU00176"/>
    </source>
</evidence>
<keyword evidence="1" id="KW-0694">RNA-binding</keyword>
<dbReference type="InterPro" id="IPR035979">
    <property type="entry name" value="RBD_domain_sf"/>
</dbReference>
<evidence type="ECO:0000259" key="3">
    <source>
        <dbReference type="PROSITE" id="PS50102"/>
    </source>
</evidence>
<name>A0AAW1M3R5_SAPOF</name>
<dbReference type="EMBL" id="JBDFQZ010000003">
    <property type="protein sequence ID" value="KAK9740248.1"/>
    <property type="molecule type" value="Genomic_DNA"/>
</dbReference>
<dbReference type="InterPro" id="IPR012677">
    <property type="entry name" value="Nucleotide-bd_a/b_plait_sf"/>
</dbReference>
<feature type="region of interest" description="Disordered" evidence="2">
    <location>
        <begin position="265"/>
        <end position="395"/>
    </location>
</feature>
<dbReference type="PROSITE" id="PS50102">
    <property type="entry name" value="RRM"/>
    <property type="match status" value="1"/>
</dbReference>
<dbReference type="CDD" id="cd00590">
    <property type="entry name" value="RRM_SF"/>
    <property type="match status" value="1"/>
</dbReference>
<dbReference type="Gene3D" id="3.30.70.330">
    <property type="match status" value="1"/>
</dbReference>
<reference evidence="4" key="1">
    <citation type="submission" date="2024-03" db="EMBL/GenBank/DDBJ databases">
        <title>WGS assembly of Saponaria officinalis var. Norfolk2.</title>
        <authorList>
            <person name="Jenkins J."/>
            <person name="Shu S."/>
            <person name="Grimwood J."/>
            <person name="Barry K."/>
            <person name="Goodstein D."/>
            <person name="Schmutz J."/>
            <person name="Leebens-Mack J."/>
            <person name="Osbourn A."/>
        </authorList>
    </citation>
    <scope>NUCLEOTIDE SEQUENCE [LARGE SCALE GENOMIC DNA]</scope>
    <source>
        <strain evidence="4">JIC</strain>
    </source>
</reference>
<protein>
    <recommendedName>
        <fullName evidence="3">RRM domain-containing protein</fullName>
    </recommendedName>
</protein>
<dbReference type="AlphaFoldDB" id="A0AAW1M3R5"/>
<evidence type="ECO:0000313" key="5">
    <source>
        <dbReference type="Proteomes" id="UP001443914"/>
    </source>
</evidence>
<dbReference type="PANTHER" id="PTHR21494:SF2">
    <property type="entry name" value="NUCLEIC ACID BINDING PROTEIN"/>
    <property type="match status" value="1"/>
</dbReference>
<feature type="compositionally biased region" description="Basic and acidic residues" evidence="2">
    <location>
        <begin position="294"/>
        <end position="317"/>
    </location>
</feature>
<keyword evidence="5" id="KW-1185">Reference proteome</keyword>
<feature type="domain" description="RRM" evidence="3">
    <location>
        <begin position="457"/>
        <end position="529"/>
    </location>
</feature>
<dbReference type="PANTHER" id="PTHR21494">
    <property type="entry name" value="ACTIVATING SIGNAL COINTEGRATOR 1 COMPLEX SUBUNIT 2 ASC-1 COMPLEX SUBUNIT P100"/>
    <property type="match status" value="1"/>
</dbReference>
<sequence length="1039" mass="114458">MHNWNVPLISTGEDMDGVSFETAKGSIAGLVDICCTASREAPSSSVIQGICSVVFLNAATFFADSVEGKNIFEIIDTNNLKMQDPALTFAQLKQRLLEDSASPLIKLMKARALCLLRIFFLCPKNLLAACFELFSNHATDGFCREGKYFLNQLRCTLHPDDEAPLFKIFGETERLEASMDNMRLEKNDVNTRKPLADHNCSQKNNDGSRDCCFLIVVLGKDASLKKWVFSRYQRLQNSASSEAVSQVTSAFQGIFESFGKQLQDTGDTDGDSFDSSGYVSRQSLVPGMSNKQKMFHETSEKESSSQLHDKTFQDDLSNKSSGPYLKRHSSILSAESDPHSNNSSNHDSGGSKSMDIDSKERSDRCHARLPLPNDQLLSPIMGKSSQSRTDQFERREPVAQFDVNLSSHISSRKLSTSVPLNAVSSSIPAVFHPPKSDQVAWFSDGDAAAMDVFSATRQLWLGSLAPDVSEAGLRFELERFGRIENFMFFHVKGFVLVEYERLSDAIKAREYLHRYPPCGYPIRVKFIDIGLGTRGAVNGVAIGSSCHVFVGNVLNQWMKDEIVREIMKLNHRGPRVVTELTSEGALLLDFENPEEAANAMFCIRQLRKGDNSFGAAIVGRTDISRPCPSFWNSAPTQFNNNIGNMCNTYLGSPHGQTAGSPSHRMQQSNIQFNMNPESVPPEFQSPRGCFGQGSTLRTGQFIHSNVSASVCMDTPGPAPGASTQIWLCQKSEAELQTAGEVPTHTAVATQGSAIALPQPIQNSPYVQPFYPLPSNSWDAHGFSHPNLLNIVPPSVMSSNVHSNHVPPIVQASATPFSHVSESDIHSYSQNFPQPIGPPFPSMPQPQFDLPPPLPPSPLIVPPPPNSPPPPPPTFMDPSTTETSSLVNAVCSPQFEWQGTLSKSGVQFCSIYAHKLDSDLCRYSVSVSEPAGWPMKLDMTKRTDYRHVKASFTSTPAHKREVCQLFPSSMADHKGFQDFISYLKQRDCAGVIKMPSMKSLWARLLFILPYSPEACSMLSVKPNTTDCLFAVVLPKEANTE</sequence>
<dbReference type="SUPFAM" id="SSF54928">
    <property type="entry name" value="RNA-binding domain, RBD"/>
    <property type="match status" value="1"/>
</dbReference>
<comment type="caution">
    <text evidence="4">The sequence shown here is derived from an EMBL/GenBank/DDBJ whole genome shotgun (WGS) entry which is preliminary data.</text>
</comment>
<evidence type="ECO:0000256" key="2">
    <source>
        <dbReference type="SAM" id="MobiDB-lite"/>
    </source>
</evidence>
<dbReference type="SMART" id="SM00360">
    <property type="entry name" value="RRM"/>
    <property type="match status" value="1"/>
</dbReference>
<dbReference type="CDD" id="cd21546">
    <property type="entry name" value="SPOC_FPA-like"/>
    <property type="match status" value="1"/>
</dbReference>
<feature type="compositionally biased region" description="Low complexity" evidence="2">
    <location>
        <begin position="339"/>
        <end position="353"/>
    </location>
</feature>
<accession>A0AAW1M3R5</accession>
<feature type="compositionally biased region" description="Basic and acidic residues" evidence="2">
    <location>
        <begin position="354"/>
        <end position="366"/>
    </location>
</feature>
<proteinExistence type="predicted"/>
<gene>
    <name evidence="4" type="ORF">RND81_03G022200</name>
</gene>
<dbReference type="InterPro" id="IPR012921">
    <property type="entry name" value="SPOC_C"/>
</dbReference>
<feature type="region of interest" description="Disordered" evidence="2">
    <location>
        <begin position="833"/>
        <end position="880"/>
    </location>
</feature>
<evidence type="ECO:0000313" key="4">
    <source>
        <dbReference type="EMBL" id="KAK9740248.1"/>
    </source>
</evidence>
<dbReference type="InterPro" id="IPR000504">
    <property type="entry name" value="RRM_dom"/>
</dbReference>
<dbReference type="GO" id="GO:0043130">
    <property type="term" value="F:ubiquitin binding"/>
    <property type="evidence" value="ECO:0007669"/>
    <property type="project" value="TreeGrafter"/>
</dbReference>
<organism evidence="4 5">
    <name type="scientific">Saponaria officinalis</name>
    <name type="common">Common soapwort</name>
    <name type="synonym">Lychnis saponaria</name>
    <dbReference type="NCBI Taxonomy" id="3572"/>
    <lineage>
        <taxon>Eukaryota</taxon>
        <taxon>Viridiplantae</taxon>
        <taxon>Streptophyta</taxon>
        <taxon>Embryophyta</taxon>
        <taxon>Tracheophyta</taxon>
        <taxon>Spermatophyta</taxon>
        <taxon>Magnoliopsida</taxon>
        <taxon>eudicotyledons</taxon>
        <taxon>Gunneridae</taxon>
        <taxon>Pentapetalae</taxon>
        <taxon>Caryophyllales</taxon>
        <taxon>Caryophyllaceae</taxon>
        <taxon>Caryophylleae</taxon>
        <taxon>Saponaria</taxon>
    </lineage>
</organism>